<evidence type="ECO:0000313" key="3">
    <source>
        <dbReference type="Proteomes" id="UP001381693"/>
    </source>
</evidence>
<dbReference type="AlphaFoldDB" id="A0AAN8WMC5"/>
<gene>
    <name evidence="2" type="ORF">SK128_017991</name>
</gene>
<keyword evidence="3" id="KW-1185">Reference proteome</keyword>
<comment type="caution">
    <text evidence="2">The sequence shown here is derived from an EMBL/GenBank/DDBJ whole genome shotgun (WGS) entry which is preliminary data.</text>
</comment>
<feature type="compositionally biased region" description="Basic and acidic residues" evidence="1">
    <location>
        <begin position="28"/>
        <end position="50"/>
    </location>
</feature>
<protein>
    <submittedName>
        <fullName evidence="2">Uncharacterized protein</fullName>
    </submittedName>
</protein>
<organism evidence="2 3">
    <name type="scientific">Halocaridina rubra</name>
    <name type="common">Hawaiian red shrimp</name>
    <dbReference type="NCBI Taxonomy" id="373956"/>
    <lineage>
        <taxon>Eukaryota</taxon>
        <taxon>Metazoa</taxon>
        <taxon>Ecdysozoa</taxon>
        <taxon>Arthropoda</taxon>
        <taxon>Crustacea</taxon>
        <taxon>Multicrustacea</taxon>
        <taxon>Malacostraca</taxon>
        <taxon>Eumalacostraca</taxon>
        <taxon>Eucarida</taxon>
        <taxon>Decapoda</taxon>
        <taxon>Pleocyemata</taxon>
        <taxon>Caridea</taxon>
        <taxon>Atyoidea</taxon>
        <taxon>Atyidae</taxon>
        <taxon>Halocaridina</taxon>
    </lineage>
</organism>
<evidence type="ECO:0000313" key="2">
    <source>
        <dbReference type="EMBL" id="KAK7067667.1"/>
    </source>
</evidence>
<sequence length="69" mass="7918">MEINNKIKQSVETEHRTGKKSVGEVEELERRQRGLREVSDTVRDRSRDEFENGLPGGEREGTITIMMDG</sequence>
<dbReference type="Proteomes" id="UP001381693">
    <property type="component" value="Unassembled WGS sequence"/>
</dbReference>
<name>A0AAN8WMC5_HALRR</name>
<reference evidence="2 3" key="1">
    <citation type="submission" date="2023-11" db="EMBL/GenBank/DDBJ databases">
        <title>Halocaridina rubra genome assembly.</title>
        <authorList>
            <person name="Smith C."/>
        </authorList>
    </citation>
    <scope>NUCLEOTIDE SEQUENCE [LARGE SCALE GENOMIC DNA]</scope>
    <source>
        <strain evidence="2">EP-1</strain>
        <tissue evidence="2">Whole</tissue>
    </source>
</reference>
<dbReference type="EMBL" id="JAXCGZ010017861">
    <property type="protein sequence ID" value="KAK7067667.1"/>
    <property type="molecule type" value="Genomic_DNA"/>
</dbReference>
<evidence type="ECO:0000256" key="1">
    <source>
        <dbReference type="SAM" id="MobiDB-lite"/>
    </source>
</evidence>
<proteinExistence type="predicted"/>
<feature type="region of interest" description="Disordered" evidence="1">
    <location>
        <begin position="1"/>
        <end position="69"/>
    </location>
</feature>
<accession>A0AAN8WMC5</accession>